<name>G2Q6A5_THET4</name>
<organism evidence="9 10">
    <name type="scientific">Thermothelomyces thermophilus (strain ATCC 42464 / BCRC 31852 / DSM 1799)</name>
    <name type="common">Sporotrichum thermophile</name>
    <dbReference type="NCBI Taxonomy" id="573729"/>
    <lineage>
        <taxon>Eukaryota</taxon>
        <taxon>Fungi</taxon>
        <taxon>Dikarya</taxon>
        <taxon>Ascomycota</taxon>
        <taxon>Pezizomycotina</taxon>
        <taxon>Sordariomycetes</taxon>
        <taxon>Sordariomycetidae</taxon>
        <taxon>Sordariales</taxon>
        <taxon>Chaetomiaceae</taxon>
        <taxon>Thermothelomyces</taxon>
    </lineage>
</organism>
<dbReference type="PANTHER" id="PTHR12810">
    <property type="entry name" value="MITOCHONDRIAL 28S RIBOSOMAL PROTEIN S29"/>
    <property type="match status" value="1"/>
</dbReference>
<dbReference type="HOGENOM" id="CLU_046315_1_0_1"/>
<dbReference type="InterPro" id="IPR019368">
    <property type="entry name" value="Ribosomal_mS29"/>
</dbReference>
<dbReference type="GO" id="GO:0032543">
    <property type="term" value="P:mitochondrial translation"/>
    <property type="evidence" value="ECO:0007669"/>
    <property type="project" value="InterPro"/>
</dbReference>
<dbReference type="Pfam" id="PF10236">
    <property type="entry name" value="DAP3"/>
    <property type="match status" value="1"/>
</dbReference>
<dbReference type="InParanoid" id="G2Q6A5"/>
<dbReference type="InterPro" id="IPR017082">
    <property type="entry name" value="Ribosomal_mS29_fun"/>
</dbReference>
<dbReference type="PIRSF" id="PIRSF036996">
    <property type="entry name" value="RSM23"/>
    <property type="match status" value="1"/>
</dbReference>
<evidence type="ECO:0000256" key="3">
    <source>
        <dbReference type="ARBA" id="ARBA00022946"/>
    </source>
</evidence>
<feature type="region of interest" description="Disordered" evidence="8">
    <location>
        <begin position="50"/>
        <end position="75"/>
    </location>
</feature>
<dbReference type="RefSeq" id="XP_003659120.1">
    <property type="nucleotide sequence ID" value="XM_003659072.1"/>
</dbReference>
<dbReference type="GO" id="GO:0005763">
    <property type="term" value="C:mitochondrial small ribosomal subunit"/>
    <property type="evidence" value="ECO:0007669"/>
    <property type="project" value="InterPro"/>
</dbReference>
<evidence type="ECO:0000256" key="4">
    <source>
        <dbReference type="ARBA" id="ARBA00022980"/>
    </source>
</evidence>
<keyword evidence="10" id="KW-1185">Reference proteome</keyword>
<feature type="compositionally biased region" description="Polar residues" evidence="8">
    <location>
        <begin position="53"/>
        <end position="69"/>
    </location>
</feature>
<dbReference type="VEuPathDB" id="FungiDB:MYCTH_2295769"/>
<accession>G2Q6A5</accession>
<dbReference type="OMA" id="GLAHWMT"/>
<dbReference type="GO" id="GO:0003735">
    <property type="term" value="F:structural constituent of ribosome"/>
    <property type="evidence" value="ECO:0007669"/>
    <property type="project" value="TreeGrafter"/>
</dbReference>
<evidence type="ECO:0000256" key="1">
    <source>
        <dbReference type="ARBA" id="ARBA00004173"/>
    </source>
</evidence>
<dbReference type="Proteomes" id="UP000007322">
    <property type="component" value="Chromosome 1"/>
</dbReference>
<evidence type="ECO:0000256" key="5">
    <source>
        <dbReference type="ARBA" id="ARBA00023128"/>
    </source>
</evidence>
<dbReference type="KEGG" id="mtm:MYCTH_2295769"/>
<keyword evidence="3" id="KW-0809">Transit peptide</keyword>
<keyword evidence="4" id="KW-0689">Ribosomal protein</keyword>
<sequence>MSAPNCLRCLVRPSARVPVSVPRARAPIVPIASIAPITAPIAAPIAASRPAPFSTTSANAKPKQAQNEPASKRAGKKLQLGKFKKKDRIAEKGRPPLPGERKAYRKRITLSNDNAIPVPWLTDLGPADLATSENIAKVMALPEELQDQLRASEAFKPTQCWGMFRKPAVLVRKETVDLTNRMQEAAANRQILRLVVTGDKVAGKSLMLLQAMSHAFLNDWIVLHFPEAQELTTACTEYAPIPGTDPVQYMQPVYVLKLIQAFRRANEKVLSKTYTTQAHPQLPQNISANTPLLTLANLAKEPDNAWAVFQALWNELTARGASRPPILISLDGLAHAMKVSDYRSPSFELIHSHDLALLRLFANALGGGAHFPGGGAVLAATSRSNAPRAPSMELALAQREAEQRLRADVPGVRVPQKDPYFRGYDERVEAVLRSVQVLRLGGLDKLEARALMEYWAASGMLRATVNERTVTEKWTLAGHGVVGEMERAALLTMRI</sequence>
<dbReference type="eggNOG" id="KOG3928">
    <property type="taxonomic scope" value="Eukaryota"/>
</dbReference>
<dbReference type="EMBL" id="CP003002">
    <property type="protein sequence ID" value="AEO53875.1"/>
    <property type="molecule type" value="Genomic_DNA"/>
</dbReference>
<dbReference type="OrthoDB" id="274828at2759"/>
<dbReference type="FunCoup" id="G2Q6A5">
    <property type="interactions" value="83"/>
</dbReference>
<keyword evidence="5" id="KW-0496">Mitochondrion</keyword>
<comment type="subcellular location">
    <subcellularLocation>
        <location evidence="1">Mitochondrion</location>
    </subcellularLocation>
</comment>
<evidence type="ECO:0000256" key="8">
    <source>
        <dbReference type="SAM" id="MobiDB-lite"/>
    </source>
</evidence>
<dbReference type="AlphaFoldDB" id="G2Q6A5"/>
<gene>
    <name evidence="9" type="ORF">MYCTH_2295769</name>
</gene>
<evidence type="ECO:0000313" key="9">
    <source>
        <dbReference type="EMBL" id="AEO53875.1"/>
    </source>
</evidence>
<proteinExistence type="inferred from homology"/>
<dbReference type="GeneID" id="11508127"/>
<evidence type="ECO:0000256" key="6">
    <source>
        <dbReference type="ARBA" id="ARBA00023274"/>
    </source>
</evidence>
<dbReference type="STRING" id="573729.G2Q6A5"/>
<keyword evidence="6" id="KW-0687">Ribonucleoprotein</keyword>
<protein>
    <recommendedName>
        <fullName evidence="7">Small ribosomal subunit protein mS29</fullName>
    </recommendedName>
</protein>
<dbReference type="PANTHER" id="PTHR12810:SF0">
    <property type="entry name" value="SMALL RIBOSOMAL SUBUNIT PROTEIN MS29"/>
    <property type="match status" value="1"/>
</dbReference>
<reference evidence="9 10" key="1">
    <citation type="journal article" date="2011" name="Nat. Biotechnol.">
        <title>Comparative genomic analysis of the thermophilic biomass-degrading fungi Myceliophthora thermophila and Thielavia terrestris.</title>
        <authorList>
            <person name="Berka R.M."/>
            <person name="Grigoriev I.V."/>
            <person name="Otillar R."/>
            <person name="Salamov A."/>
            <person name="Grimwood J."/>
            <person name="Reid I."/>
            <person name="Ishmael N."/>
            <person name="John T."/>
            <person name="Darmond C."/>
            <person name="Moisan M.-C."/>
            <person name="Henrissat B."/>
            <person name="Coutinho P.M."/>
            <person name="Lombard V."/>
            <person name="Natvig D.O."/>
            <person name="Lindquist E."/>
            <person name="Schmutz J."/>
            <person name="Lucas S."/>
            <person name="Harris P."/>
            <person name="Powlowski J."/>
            <person name="Bellemare A."/>
            <person name="Taylor D."/>
            <person name="Butler G."/>
            <person name="de Vries R.P."/>
            <person name="Allijn I.E."/>
            <person name="van den Brink J."/>
            <person name="Ushinsky S."/>
            <person name="Storms R."/>
            <person name="Powell A.J."/>
            <person name="Paulsen I.T."/>
            <person name="Elbourne L.D.H."/>
            <person name="Baker S.E."/>
            <person name="Magnuson J."/>
            <person name="LaBoissiere S."/>
            <person name="Clutterbuck A.J."/>
            <person name="Martinez D."/>
            <person name="Wogulis M."/>
            <person name="de Leon A.L."/>
            <person name="Rey M.W."/>
            <person name="Tsang A."/>
        </authorList>
    </citation>
    <scope>NUCLEOTIDE SEQUENCE [LARGE SCALE GENOMIC DNA]</scope>
    <source>
        <strain evidence="10">ATCC 42464 / BCRC 31852 / DSM 1799</strain>
    </source>
</reference>
<comment type="similarity">
    <text evidence="2">Belongs to the mitochondrion-specific ribosomal protein mS29 family.</text>
</comment>
<evidence type="ECO:0000313" key="10">
    <source>
        <dbReference type="Proteomes" id="UP000007322"/>
    </source>
</evidence>
<evidence type="ECO:0000256" key="7">
    <source>
        <dbReference type="ARBA" id="ARBA00035140"/>
    </source>
</evidence>
<evidence type="ECO:0000256" key="2">
    <source>
        <dbReference type="ARBA" id="ARBA00009863"/>
    </source>
</evidence>